<keyword evidence="2" id="KW-1185">Reference proteome</keyword>
<dbReference type="SUPFAM" id="SSF53167">
    <property type="entry name" value="Purine and uridine phosphorylases"/>
    <property type="match status" value="1"/>
</dbReference>
<dbReference type="RefSeq" id="XP_040691578.1">
    <property type="nucleotide sequence ID" value="XM_040836918.1"/>
</dbReference>
<reference evidence="2" key="1">
    <citation type="journal article" date="2017" name="Genome Biol.">
        <title>Comparative genomics reveals high biological diversity and specific adaptations in the industrially and medically important fungal genus Aspergillus.</title>
        <authorList>
            <person name="de Vries R.P."/>
            <person name="Riley R."/>
            <person name="Wiebenga A."/>
            <person name="Aguilar-Osorio G."/>
            <person name="Amillis S."/>
            <person name="Uchima C.A."/>
            <person name="Anderluh G."/>
            <person name="Asadollahi M."/>
            <person name="Askin M."/>
            <person name="Barry K."/>
            <person name="Battaglia E."/>
            <person name="Bayram O."/>
            <person name="Benocci T."/>
            <person name="Braus-Stromeyer S.A."/>
            <person name="Caldana C."/>
            <person name="Canovas D."/>
            <person name="Cerqueira G.C."/>
            <person name="Chen F."/>
            <person name="Chen W."/>
            <person name="Choi C."/>
            <person name="Clum A."/>
            <person name="Dos Santos R.A."/>
            <person name="Damasio A.R."/>
            <person name="Diallinas G."/>
            <person name="Emri T."/>
            <person name="Fekete E."/>
            <person name="Flipphi M."/>
            <person name="Freyberg S."/>
            <person name="Gallo A."/>
            <person name="Gournas C."/>
            <person name="Habgood R."/>
            <person name="Hainaut M."/>
            <person name="Harispe M.L."/>
            <person name="Henrissat B."/>
            <person name="Hilden K.S."/>
            <person name="Hope R."/>
            <person name="Hossain A."/>
            <person name="Karabika E."/>
            <person name="Karaffa L."/>
            <person name="Karanyi Z."/>
            <person name="Krasevec N."/>
            <person name="Kuo A."/>
            <person name="Kusch H."/>
            <person name="LaButti K."/>
            <person name="Lagendijk E.L."/>
            <person name="Lapidus A."/>
            <person name="Levasseur A."/>
            <person name="Lindquist E."/>
            <person name="Lipzen A."/>
            <person name="Logrieco A.F."/>
            <person name="MacCabe A."/>
            <person name="Maekelae M.R."/>
            <person name="Malavazi I."/>
            <person name="Melin P."/>
            <person name="Meyer V."/>
            <person name="Mielnichuk N."/>
            <person name="Miskei M."/>
            <person name="Molnar A.P."/>
            <person name="Mule G."/>
            <person name="Ngan C.Y."/>
            <person name="Orejas M."/>
            <person name="Orosz E."/>
            <person name="Ouedraogo J.P."/>
            <person name="Overkamp K.M."/>
            <person name="Park H.-S."/>
            <person name="Perrone G."/>
            <person name="Piumi F."/>
            <person name="Punt P.J."/>
            <person name="Ram A.F."/>
            <person name="Ramon A."/>
            <person name="Rauscher S."/>
            <person name="Record E."/>
            <person name="Riano-Pachon D.M."/>
            <person name="Robert V."/>
            <person name="Roehrig J."/>
            <person name="Ruller R."/>
            <person name="Salamov A."/>
            <person name="Salih N.S."/>
            <person name="Samson R.A."/>
            <person name="Sandor E."/>
            <person name="Sanguinetti M."/>
            <person name="Schuetze T."/>
            <person name="Sepcic K."/>
            <person name="Shelest E."/>
            <person name="Sherlock G."/>
            <person name="Sophianopoulou V."/>
            <person name="Squina F.M."/>
            <person name="Sun H."/>
            <person name="Susca A."/>
            <person name="Todd R.B."/>
            <person name="Tsang A."/>
            <person name="Unkles S.E."/>
            <person name="van de Wiele N."/>
            <person name="van Rossen-Uffink D."/>
            <person name="Oliveira J.V."/>
            <person name="Vesth T.C."/>
            <person name="Visser J."/>
            <person name="Yu J.-H."/>
            <person name="Zhou M."/>
            <person name="Andersen M.R."/>
            <person name="Archer D.B."/>
            <person name="Baker S.E."/>
            <person name="Benoit I."/>
            <person name="Brakhage A.A."/>
            <person name="Braus G.H."/>
            <person name="Fischer R."/>
            <person name="Frisvad J.C."/>
            <person name="Goldman G.H."/>
            <person name="Houbraken J."/>
            <person name="Oakley B."/>
            <person name="Pocsi I."/>
            <person name="Scazzocchio C."/>
            <person name="Seiboth B."/>
            <person name="vanKuyk P.A."/>
            <person name="Wortman J."/>
            <person name="Dyer P.S."/>
            <person name="Grigoriev I.V."/>
        </authorList>
    </citation>
    <scope>NUCLEOTIDE SEQUENCE [LARGE SCALE GENOMIC DNA]</scope>
    <source>
        <strain evidence="2">DTO 134E9</strain>
    </source>
</reference>
<evidence type="ECO:0000313" key="1">
    <source>
        <dbReference type="EMBL" id="OJJ37902.1"/>
    </source>
</evidence>
<proteinExistence type="predicted"/>
<dbReference type="GO" id="GO:0003824">
    <property type="term" value="F:catalytic activity"/>
    <property type="evidence" value="ECO:0007669"/>
    <property type="project" value="InterPro"/>
</dbReference>
<accession>A0A1L9RSJ9</accession>
<evidence type="ECO:0000313" key="2">
    <source>
        <dbReference type="Proteomes" id="UP000184383"/>
    </source>
</evidence>
<gene>
    <name evidence="1" type="ORF">ASPWEDRAFT_471924</name>
</gene>
<organism evidence="1 2">
    <name type="scientific">Aspergillus wentii DTO 134E9</name>
    <dbReference type="NCBI Taxonomy" id="1073089"/>
    <lineage>
        <taxon>Eukaryota</taxon>
        <taxon>Fungi</taxon>
        <taxon>Dikarya</taxon>
        <taxon>Ascomycota</taxon>
        <taxon>Pezizomycotina</taxon>
        <taxon>Eurotiomycetes</taxon>
        <taxon>Eurotiomycetidae</taxon>
        <taxon>Eurotiales</taxon>
        <taxon>Aspergillaceae</taxon>
        <taxon>Aspergillus</taxon>
        <taxon>Aspergillus subgen. Cremei</taxon>
    </lineage>
</organism>
<dbReference type="InterPro" id="IPR053137">
    <property type="entry name" value="NLR-like"/>
</dbReference>
<dbReference type="Proteomes" id="UP000184383">
    <property type="component" value="Unassembled WGS sequence"/>
</dbReference>
<dbReference type="GO" id="GO:0009116">
    <property type="term" value="P:nucleoside metabolic process"/>
    <property type="evidence" value="ECO:0007669"/>
    <property type="project" value="InterPro"/>
</dbReference>
<dbReference type="GeneID" id="63752766"/>
<dbReference type="AlphaFoldDB" id="A0A1L9RSJ9"/>
<evidence type="ECO:0008006" key="3">
    <source>
        <dbReference type="Google" id="ProtNLM"/>
    </source>
</evidence>
<dbReference type="OrthoDB" id="1577640at2759"/>
<dbReference type="Gene3D" id="3.40.50.1580">
    <property type="entry name" value="Nucleoside phosphorylase domain"/>
    <property type="match status" value="1"/>
</dbReference>
<dbReference type="STRING" id="1073089.A0A1L9RSJ9"/>
<protein>
    <recommendedName>
        <fullName evidence="3">Nucleoside phosphorylase domain-containing protein</fullName>
    </recommendedName>
</protein>
<dbReference type="PANTHER" id="PTHR46082">
    <property type="entry name" value="ATP/GTP-BINDING PROTEIN-RELATED"/>
    <property type="match status" value="1"/>
</dbReference>
<dbReference type="EMBL" id="KV878211">
    <property type="protein sequence ID" value="OJJ37902.1"/>
    <property type="molecule type" value="Genomic_DNA"/>
</dbReference>
<name>A0A1L9RSJ9_ASPWE</name>
<dbReference type="InterPro" id="IPR035994">
    <property type="entry name" value="Nucleoside_phosphorylase_sf"/>
</dbReference>
<dbReference type="VEuPathDB" id="FungiDB:ASPWEDRAFT_471924"/>
<dbReference type="PANTHER" id="PTHR46082:SF11">
    <property type="entry name" value="AAA+ ATPASE DOMAIN-CONTAINING PROTEIN-RELATED"/>
    <property type="match status" value="1"/>
</dbReference>
<sequence>MGPRKLNYDAYTVGWVCVQDCELDAVRALLDEEDEPLEAALNDDNLYILGRIGEHDVAIAFAYLSGTYAAAQVVTNLVRTFPNIRFGLMVGVGGGAPNAPHPDDPARSRDIRLGDVVVSEPHGNHGGVLNYDKGKWNGEKELSIESHLNSPPTVLLKGIRRLRVDHRFRKDTMRSNIQAATQRDV</sequence>